<dbReference type="Gene3D" id="3.10.620.30">
    <property type="match status" value="1"/>
</dbReference>
<dbReference type="EMBL" id="CP073347">
    <property type="protein sequence ID" value="UTW12664.1"/>
    <property type="molecule type" value="Genomic_DNA"/>
</dbReference>
<dbReference type="InterPro" id="IPR025403">
    <property type="entry name" value="TgpA-like_C"/>
</dbReference>
<dbReference type="RefSeq" id="WP_255854776.1">
    <property type="nucleotide sequence ID" value="NZ_CP073347.1"/>
</dbReference>
<dbReference type="Pfam" id="PF11992">
    <property type="entry name" value="TgpA_N"/>
    <property type="match status" value="1"/>
</dbReference>
<dbReference type="InterPro" id="IPR038765">
    <property type="entry name" value="Papain-like_cys_pep_sf"/>
</dbReference>
<dbReference type="Pfam" id="PF13559">
    <property type="entry name" value="DUF4129"/>
    <property type="match status" value="1"/>
</dbReference>
<evidence type="ECO:0000313" key="4">
    <source>
        <dbReference type="Proteomes" id="UP001058461"/>
    </source>
</evidence>
<feature type="transmembrane region" description="Helical" evidence="1">
    <location>
        <begin position="7"/>
        <end position="24"/>
    </location>
</feature>
<dbReference type="InterPro" id="IPR002931">
    <property type="entry name" value="Transglutaminase-like"/>
</dbReference>
<evidence type="ECO:0000256" key="1">
    <source>
        <dbReference type="SAM" id="Phobius"/>
    </source>
</evidence>
<feature type="transmembrane region" description="Helical" evidence="1">
    <location>
        <begin position="60"/>
        <end position="78"/>
    </location>
</feature>
<keyword evidence="1" id="KW-1133">Transmembrane helix</keyword>
<dbReference type="PANTHER" id="PTHR42736">
    <property type="entry name" value="PROTEIN-GLUTAMINE GAMMA-GLUTAMYLTRANSFERASE"/>
    <property type="match status" value="1"/>
</dbReference>
<evidence type="ECO:0000313" key="3">
    <source>
        <dbReference type="EMBL" id="UTW12664.1"/>
    </source>
</evidence>
<gene>
    <name evidence="3" type="ORF">KDW95_02995</name>
</gene>
<proteinExistence type="predicted"/>
<dbReference type="PANTHER" id="PTHR42736:SF1">
    <property type="entry name" value="PROTEIN-GLUTAMINE GAMMA-GLUTAMYLTRANSFERASE"/>
    <property type="match status" value="1"/>
</dbReference>
<feature type="transmembrane region" description="Helical" evidence="1">
    <location>
        <begin position="168"/>
        <end position="189"/>
    </location>
</feature>
<feature type="transmembrane region" description="Helical" evidence="1">
    <location>
        <begin position="129"/>
        <end position="148"/>
    </location>
</feature>
<dbReference type="InterPro" id="IPR021878">
    <property type="entry name" value="TgpA_N"/>
</dbReference>
<keyword evidence="1" id="KW-0472">Membrane</keyword>
<reference evidence="3" key="1">
    <citation type="submission" date="2021-04" db="EMBL/GenBank/DDBJ databases">
        <title>Oceanospirillales bacteria with DddD are important DMSP degraders in coastal seawater.</title>
        <authorList>
            <person name="Liu J."/>
        </authorList>
    </citation>
    <scope>NUCLEOTIDE SEQUENCE</scope>
    <source>
        <strain evidence="3">D13-1</strain>
    </source>
</reference>
<feature type="transmembrane region" description="Helical" evidence="1">
    <location>
        <begin position="106"/>
        <end position="123"/>
    </location>
</feature>
<dbReference type="InterPro" id="IPR052901">
    <property type="entry name" value="Bact_TGase-like"/>
</dbReference>
<dbReference type="Pfam" id="PF01841">
    <property type="entry name" value="Transglut_core"/>
    <property type="match status" value="1"/>
</dbReference>
<evidence type="ECO:0000259" key="2">
    <source>
        <dbReference type="SMART" id="SM00460"/>
    </source>
</evidence>
<organism evidence="3 4">
    <name type="scientific">Marinobacterium rhizophilum</name>
    <dbReference type="NCBI Taxonomy" id="420402"/>
    <lineage>
        <taxon>Bacteria</taxon>
        <taxon>Pseudomonadati</taxon>
        <taxon>Pseudomonadota</taxon>
        <taxon>Gammaproteobacteria</taxon>
        <taxon>Oceanospirillales</taxon>
        <taxon>Oceanospirillaceae</taxon>
        <taxon>Marinobacterium</taxon>
    </lineage>
</organism>
<feature type="transmembrane region" description="Helical" evidence="1">
    <location>
        <begin position="547"/>
        <end position="570"/>
    </location>
</feature>
<name>A0ABY5HN20_9GAMM</name>
<dbReference type="SUPFAM" id="SSF54001">
    <property type="entry name" value="Cysteine proteinases"/>
    <property type="match status" value="1"/>
</dbReference>
<feature type="domain" description="Transglutaminase-like" evidence="2">
    <location>
        <begin position="400"/>
        <end position="471"/>
    </location>
</feature>
<dbReference type="Proteomes" id="UP001058461">
    <property type="component" value="Chromosome"/>
</dbReference>
<accession>A0ABY5HN20</accession>
<keyword evidence="4" id="KW-1185">Reference proteome</keyword>
<dbReference type="SMART" id="SM00460">
    <property type="entry name" value="TGc"/>
    <property type="match status" value="1"/>
</dbReference>
<protein>
    <submittedName>
        <fullName evidence="3">DUF3488 domain-containing protein</fullName>
    </submittedName>
</protein>
<sequence>MKAVYQLTRPALLWQLLMVMAVLLPHSLRLPWWLPLMTLGALGWRLWVHLGRTSFPHWSVKFMMAVTAGIGVIMSIGRGNGPELAVALLFAGFSLKLLEIYKRRDALVLIYVAYFLAATELLFGQTLLHALYVGLALLLITAALNAVYQSERHPDFWRPLRASVRLLLPALPLMVVLFVLVPRIGPLWYAPLAREEARTGLSDTLSPGDVSRLTGSSEVAFRVEFDRGRPPRPAELYWRGLTYDRFDGRRWQAESDRALLPSAQQRPASGALLRYRITQEPSGQPWVYGLDYPVAAPWPLRMQANQTLRAPSKIRQRVDFALESRLSSQSDQPLSTFQRQRYLALPETGNERARALALSWRAEDASTEGLVARALALYGAAFRYTLTPERLGADSIDEFLFDTRKGFCGHFASSLTFLLRAAGVPARIVGGYLGGEWNPYESYLVVRQFEAHAWTEVWHEGRGWVRIDPTAAVAPERIEQSAEQLLSTQPGFLADTPLSPVRFGHIGWITALRMRTDALNFVWHRWVLSYQLRQDTLLQKLFGELTLWKLALALLVPFSLVLGWVALGLLRQRRPRAKDPVDAALLGLSARFERRGLGRRPGEAVGAYADRVALARPDLAPLIGTVARLYEQLRYAQVGEARLQRAYQAAVRACVRQL</sequence>
<keyword evidence="1" id="KW-0812">Transmembrane</keyword>